<dbReference type="RefSeq" id="WP_272662735.1">
    <property type="nucleotide sequence ID" value="NZ_JARVQW010000002.1"/>
</dbReference>
<proteinExistence type="predicted"/>
<reference evidence="3" key="2">
    <citation type="submission" date="2023-10" db="EMBL/GenBank/DDBJ databases">
        <title>Analysis of Resistance Genes of Carbapenem-resistant Providencia rettgeri.</title>
        <authorList>
            <person name="Liu M."/>
        </authorList>
    </citation>
    <scope>NUCLEOTIDE SEQUENCE</scope>
    <source>
        <strain evidence="3">QITACRE101</strain>
    </source>
</reference>
<dbReference type="EMBL" id="JARVQW010000002">
    <property type="protein sequence ID" value="MDH2305005.1"/>
    <property type="molecule type" value="Genomic_DNA"/>
</dbReference>
<accession>A0AAD2ZGR8</accession>
<dbReference type="AlphaFoldDB" id="A0AAD2ZGR8"/>
<dbReference type="EMBL" id="ABEXCJ040000001">
    <property type="protein sequence ID" value="ELR5215869.1"/>
    <property type="molecule type" value="Genomic_DNA"/>
</dbReference>
<evidence type="ECO:0000313" key="2">
    <source>
        <dbReference type="EMBL" id="EMR4588056.1"/>
    </source>
</evidence>
<reference evidence="3" key="1">
    <citation type="submission" date="2023-04" db="EMBL/GenBank/DDBJ databases">
        <authorList>
            <person name="Li W."/>
        </authorList>
    </citation>
    <scope>NUCLEOTIDE SEQUENCE</scope>
    <source>
        <strain evidence="3">QITACRE101</strain>
    </source>
</reference>
<dbReference type="Proteomes" id="UP001162044">
    <property type="component" value="Unassembled WGS sequence"/>
</dbReference>
<protein>
    <submittedName>
        <fullName evidence="1">Uncharacterized protein</fullName>
    </submittedName>
</protein>
<dbReference type="EMBL" id="ABEXCJ050000001">
    <property type="protein sequence ID" value="EMR4588056.1"/>
    <property type="molecule type" value="Genomic_DNA"/>
</dbReference>
<gene>
    <name evidence="2" type="ORF">M0K77_000306</name>
    <name evidence="1" type="ORF">M0K77_RS01530</name>
    <name evidence="3" type="ORF">QDQ51_06170</name>
</gene>
<name>A0AAD2ZGR8_PRORE</name>
<comment type="caution">
    <text evidence="1">The sequence shown here is derived from an EMBL/GenBank/DDBJ whole genome shotgun (WGS) entry which is preliminary data.</text>
</comment>
<organism evidence="1">
    <name type="scientific">Providencia rettgeri</name>
    <dbReference type="NCBI Taxonomy" id="587"/>
    <lineage>
        <taxon>Bacteria</taxon>
        <taxon>Pseudomonadati</taxon>
        <taxon>Pseudomonadota</taxon>
        <taxon>Gammaproteobacteria</taxon>
        <taxon>Enterobacterales</taxon>
        <taxon>Morganellaceae</taxon>
        <taxon>Providencia</taxon>
    </lineage>
</organism>
<sequence>MNHIQKIAYISSRYLVACVWYDTSSLPKHKHLFAKAKELIAGDRAQEICQQEIDKEQQEK</sequence>
<evidence type="ECO:0000313" key="3">
    <source>
        <dbReference type="EMBL" id="MDH2305005.1"/>
    </source>
</evidence>
<reference evidence="1" key="3">
    <citation type="submission" date="2023-10" db="EMBL/GenBank/DDBJ databases">
        <authorList>
            <consortium name="Clinical and Environmental Microbiology Branch: Whole genome sequencing antimicrobial resistance pathogens in the healthcare setting"/>
        </authorList>
    </citation>
    <scope>NUCLEOTIDE SEQUENCE</scope>
    <source>
        <strain evidence="1">2020QW-00022</strain>
    </source>
</reference>
<evidence type="ECO:0000313" key="1">
    <source>
        <dbReference type="EMBL" id="ELR5215869.1"/>
    </source>
</evidence>